<dbReference type="EMBL" id="JAMZFV010000026">
    <property type="protein sequence ID" value="MCP1111208.1"/>
    <property type="molecule type" value="Genomic_DNA"/>
</dbReference>
<dbReference type="RefSeq" id="WP_262070087.1">
    <property type="nucleotide sequence ID" value="NZ_JAMXOC010000026.1"/>
</dbReference>
<dbReference type="GO" id="GO:0016787">
    <property type="term" value="F:hydrolase activity"/>
    <property type="evidence" value="ECO:0007669"/>
    <property type="project" value="UniProtKB-KW"/>
</dbReference>
<sequence>MANEVRRVKRELAYKGRIIDVYKDYMEFENGNTSVWDTIHHDGATAVLPILPDGRLVLVKQYRNALERDTIEIPAGKLDTPDEDPQACATRELKEETGYLAANMRHLLTIKTTVAFCDENIEVYLASDLRQEGQQLDENEYVEVLEMTLAECKELIYSGKMQDSKTVAAIMAYANLLHDQEI</sequence>
<protein>
    <submittedName>
        <fullName evidence="4">NUDIX hydrolase</fullName>
    </submittedName>
</protein>
<feature type="domain" description="Nudix hydrolase" evidence="3">
    <location>
        <begin position="40"/>
        <end position="169"/>
    </location>
</feature>
<evidence type="ECO:0000259" key="3">
    <source>
        <dbReference type="PROSITE" id="PS51462"/>
    </source>
</evidence>
<dbReference type="Pfam" id="PF00293">
    <property type="entry name" value="NUDIX"/>
    <property type="match status" value="1"/>
</dbReference>
<keyword evidence="5" id="KW-1185">Reference proteome</keyword>
<name>A0ABT1EKK4_9FIRM</name>
<accession>A0ABT1EKK4</accession>
<dbReference type="PROSITE" id="PS51462">
    <property type="entry name" value="NUDIX"/>
    <property type="match status" value="1"/>
</dbReference>
<evidence type="ECO:0000256" key="1">
    <source>
        <dbReference type="ARBA" id="ARBA00001946"/>
    </source>
</evidence>
<comment type="caution">
    <text evidence="4">The sequence shown here is derived from an EMBL/GenBank/DDBJ whole genome shotgun (WGS) entry which is preliminary data.</text>
</comment>
<dbReference type="InterPro" id="IPR000086">
    <property type="entry name" value="NUDIX_hydrolase_dom"/>
</dbReference>
<proteinExistence type="predicted"/>
<evidence type="ECO:0000256" key="2">
    <source>
        <dbReference type="ARBA" id="ARBA00022801"/>
    </source>
</evidence>
<dbReference type="Gene3D" id="3.90.79.10">
    <property type="entry name" value="Nucleoside Triphosphate Pyrophosphohydrolase"/>
    <property type="match status" value="1"/>
</dbReference>
<dbReference type="InterPro" id="IPR015797">
    <property type="entry name" value="NUDIX_hydrolase-like_dom_sf"/>
</dbReference>
<dbReference type="Proteomes" id="UP001523565">
    <property type="component" value="Unassembled WGS sequence"/>
</dbReference>
<evidence type="ECO:0000313" key="4">
    <source>
        <dbReference type="EMBL" id="MCP1111208.1"/>
    </source>
</evidence>
<dbReference type="SUPFAM" id="SSF55811">
    <property type="entry name" value="Nudix"/>
    <property type="match status" value="1"/>
</dbReference>
<dbReference type="PANTHER" id="PTHR11839">
    <property type="entry name" value="UDP/ADP-SUGAR PYROPHOSPHATASE"/>
    <property type="match status" value="1"/>
</dbReference>
<reference evidence="4 5" key="1">
    <citation type="journal article" date="2022" name="Genome Biol. Evol.">
        <title>Host diet, physiology and behaviors set the stage for Lachnospiraceae cladogenesis.</title>
        <authorList>
            <person name="Vera-Ponce De Leon A."/>
            <person name="Schneider M."/>
            <person name="Jahnes B.C."/>
            <person name="Sadowski V."/>
            <person name="Camuy-Velez L.A."/>
            <person name="Duan J."/>
            <person name="Sabree Z.L."/>
        </authorList>
    </citation>
    <scope>NUCLEOTIDE SEQUENCE [LARGE SCALE GENOMIC DNA]</scope>
    <source>
        <strain evidence="4 5">PAL227</strain>
    </source>
</reference>
<organism evidence="4 5">
    <name type="scientific">Ohessyouella blattaphilus</name>
    <dbReference type="NCBI Taxonomy" id="2949333"/>
    <lineage>
        <taxon>Bacteria</taxon>
        <taxon>Bacillati</taxon>
        <taxon>Bacillota</taxon>
        <taxon>Clostridia</taxon>
        <taxon>Lachnospirales</taxon>
        <taxon>Lachnospiraceae</taxon>
        <taxon>Ohessyouella</taxon>
    </lineage>
</organism>
<comment type="cofactor">
    <cofactor evidence="1">
        <name>Mg(2+)</name>
        <dbReference type="ChEBI" id="CHEBI:18420"/>
    </cofactor>
</comment>
<evidence type="ECO:0000313" key="5">
    <source>
        <dbReference type="Proteomes" id="UP001523565"/>
    </source>
</evidence>
<gene>
    <name evidence="4" type="ORF">NK118_13210</name>
</gene>
<dbReference type="PANTHER" id="PTHR11839:SF18">
    <property type="entry name" value="NUDIX HYDROLASE DOMAIN-CONTAINING PROTEIN"/>
    <property type="match status" value="1"/>
</dbReference>
<keyword evidence="2 4" id="KW-0378">Hydrolase</keyword>